<organism evidence="2 3">
    <name type="scientific">Eumeta variegata</name>
    <name type="common">Bagworm moth</name>
    <name type="synonym">Eumeta japonica</name>
    <dbReference type="NCBI Taxonomy" id="151549"/>
    <lineage>
        <taxon>Eukaryota</taxon>
        <taxon>Metazoa</taxon>
        <taxon>Ecdysozoa</taxon>
        <taxon>Arthropoda</taxon>
        <taxon>Hexapoda</taxon>
        <taxon>Insecta</taxon>
        <taxon>Pterygota</taxon>
        <taxon>Neoptera</taxon>
        <taxon>Endopterygota</taxon>
        <taxon>Lepidoptera</taxon>
        <taxon>Glossata</taxon>
        <taxon>Ditrysia</taxon>
        <taxon>Tineoidea</taxon>
        <taxon>Psychidae</taxon>
        <taxon>Oiketicinae</taxon>
        <taxon>Eumeta</taxon>
    </lineage>
</organism>
<evidence type="ECO:0000313" key="2">
    <source>
        <dbReference type="EMBL" id="GBP38633.1"/>
    </source>
</evidence>
<dbReference type="AlphaFoldDB" id="A0A4C1VJ71"/>
<dbReference type="EMBL" id="BGZK01000352">
    <property type="protein sequence ID" value="GBP38633.1"/>
    <property type="molecule type" value="Genomic_DNA"/>
</dbReference>
<protein>
    <submittedName>
        <fullName evidence="2">Uncharacterized protein</fullName>
    </submittedName>
</protein>
<feature type="compositionally biased region" description="Basic residues" evidence="1">
    <location>
        <begin position="79"/>
        <end position="97"/>
    </location>
</feature>
<gene>
    <name evidence="2" type="ORF">EVAR_27819_1</name>
</gene>
<reference evidence="2 3" key="1">
    <citation type="journal article" date="2019" name="Commun. Biol.">
        <title>The bagworm genome reveals a unique fibroin gene that provides high tensile strength.</title>
        <authorList>
            <person name="Kono N."/>
            <person name="Nakamura H."/>
            <person name="Ohtoshi R."/>
            <person name="Tomita M."/>
            <person name="Numata K."/>
            <person name="Arakawa K."/>
        </authorList>
    </citation>
    <scope>NUCLEOTIDE SEQUENCE [LARGE SCALE GENOMIC DNA]</scope>
</reference>
<evidence type="ECO:0000313" key="3">
    <source>
        <dbReference type="Proteomes" id="UP000299102"/>
    </source>
</evidence>
<sequence>MKLVRSERNTGSTSAVRAAGRGVGLPRDRQHSPAIYVRITRSLRCDVRSNTMCRLIHIPPTATPARTTERKIDTTRQLNSRRRRAREGVKLNRRRRTAVGEQGAGAGKDRDESVPAARAGAESRA</sequence>
<comment type="caution">
    <text evidence="2">The sequence shown here is derived from an EMBL/GenBank/DDBJ whole genome shotgun (WGS) entry which is preliminary data.</text>
</comment>
<evidence type="ECO:0000256" key="1">
    <source>
        <dbReference type="SAM" id="MobiDB-lite"/>
    </source>
</evidence>
<name>A0A4C1VJ71_EUMVA</name>
<feature type="region of interest" description="Disordered" evidence="1">
    <location>
        <begin position="1"/>
        <end position="28"/>
    </location>
</feature>
<feature type="region of interest" description="Disordered" evidence="1">
    <location>
        <begin position="61"/>
        <end position="125"/>
    </location>
</feature>
<keyword evidence="3" id="KW-1185">Reference proteome</keyword>
<proteinExistence type="predicted"/>
<accession>A0A4C1VJ71</accession>
<dbReference type="Proteomes" id="UP000299102">
    <property type="component" value="Unassembled WGS sequence"/>
</dbReference>